<gene>
    <name evidence="5" type="ORF">BEWA_016520</name>
</gene>
<dbReference type="InterPro" id="IPR029044">
    <property type="entry name" value="Nucleotide-diphossugar_trans"/>
</dbReference>
<dbReference type="EC" id="2.7.7.60" evidence="5"/>
<feature type="chain" id="PRO_5003952142" evidence="4">
    <location>
        <begin position="18"/>
        <end position="434"/>
    </location>
</feature>
<reference evidence="5 6" key="1">
    <citation type="journal article" date="2012" name="BMC Genomics">
        <title>Comparative genomic analysis and phylogenetic position of Theileria equi.</title>
        <authorList>
            <person name="Kappmeyer L.S."/>
            <person name="Thiagarajan M."/>
            <person name="Herndon D.R."/>
            <person name="Ramsay J.D."/>
            <person name="Caler E."/>
            <person name="Djikeng A."/>
            <person name="Gillespie J.J."/>
            <person name="Lau A.O."/>
            <person name="Roalson E.H."/>
            <person name="Silva J.C."/>
            <person name="Silva M.G."/>
            <person name="Suarez C.E."/>
            <person name="Ueti M.W."/>
            <person name="Nene V.M."/>
            <person name="Mealey R.H."/>
            <person name="Knowles D.P."/>
            <person name="Brayton K.A."/>
        </authorList>
    </citation>
    <scope>NUCLEOTIDE SEQUENCE [LARGE SCALE GENOMIC DNA]</scope>
    <source>
        <strain evidence="5 6">WA</strain>
    </source>
</reference>
<dbReference type="InterPro" id="IPR034683">
    <property type="entry name" value="IspD/TarI"/>
</dbReference>
<dbReference type="STRING" id="1537102.L1L9P7"/>
<comment type="caution">
    <text evidence="5">The sequence shown here is derived from an EMBL/GenBank/DDBJ whole genome shotgun (WGS) entry which is preliminary data.</text>
</comment>
<dbReference type="InterPro" id="IPR050088">
    <property type="entry name" value="IspD/TarI_cytidylyltransf_bact"/>
</dbReference>
<dbReference type="Pfam" id="PF01128">
    <property type="entry name" value="IspD"/>
    <property type="match status" value="1"/>
</dbReference>
<accession>L1L9P7</accession>
<dbReference type="VEuPathDB" id="PiroplasmaDB:BEWA_016520"/>
<keyword evidence="4" id="KW-0732">Signal</keyword>
<dbReference type="AlphaFoldDB" id="L1L9P7"/>
<dbReference type="EMBL" id="ACOU01000008">
    <property type="protein sequence ID" value="EKX71974.1"/>
    <property type="molecule type" value="Genomic_DNA"/>
</dbReference>
<comment type="similarity">
    <text evidence="1">Belongs to the IspD/TarI cytidylyltransferase family. IspD subfamily.</text>
</comment>
<dbReference type="Gene3D" id="3.90.550.10">
    <property type="entry name" value="Spore Coat Polysaccharide Biosynthesis Protein SpsA, Chain A"/>
    <property type="match status" value="2"/>
</dbReference>
<protein>
    <submittedName>
        <fullName evidence="5">2-C-methyl-D-erythritol 4-phosphate cytidylyltransferase, putative</fullName>
        <ecNumber evidence="5">2.7.7.60</ecNumber>
    </submittedName>
</protein>
<keyword evidence="6" id="KW-1185">Reference proteome</keyword>
<dbReference type="PANTHER" id="PTHR32125:SF4">
    <property type="entry name" value="2-C-METHYL-D-ERYTHRITOL 4-PHOSPHATE CYTIDYLYLTRANSFERASE, CHLOROPLASTIC"/>
    <property type="match status" value="1"/>
</dbReference>
<dbReference type="KEGG" id="beq:BEWA_016520"/>
<dbReference type="Proteomes" id="UP000031512">
    <property type="component" value="Unassembled WGS sequence"/>
</dbReference>
<organism evidence="5 6">
    <name type="scientific">Theileria equi strain WA</name>
    <dbReference type="NCBI Taxonomy" id="1537102"/>
    <lineage>
        <taxon>Eukaryota</taxon>
        <taxon>Sar</taxon>
        <taxon>Alveolata</taxon>
        <taxon>Apicomplexa</taxon>
        <taxon>Aconoidasida</taxon>
        <taxon>Piroplasmida</taxon>
        <taxon>Theileriidae</taxon>
        <taxon>Theileria</taxon>
    </lineage>
</organism>
<feature type="signal peptide" evidence="4">
    <location>
        <begin position="1"/>
        <end position="17"/>
    </location>
</feature>
<evidence type="ECO:0000256" key="3">
    <source>
        <dbReference type="ARBA" id="ARBA00022695"/>
    </source>
</evidence>
<evidence type="ECO:0000256" key="1">
    <source>
        <dbReference type="ARBA" id="ARBA00009789"/>
    </source>
</evidence>
<dbReference type="OrthoDB" id="414267at2759"/>
<evidence type="ECO:0000313" key="6">
    <source>
        <dbReference type="Proteomes" id="UP000031512"/>
    </source>
</evidence>
<keyword evidence="3 5" id="KW-0548">Nucleotidyltransferase</keyword>
<evidence type="ECO:0000256" key="2">
    <source>
        <dbReference type="ARBA" id="ARBA00022679"/>
    </source>
</evidence>
<dbReference type="GeneID" id="15804900"/>
<dbReference type="RefSeq" id="XP_004831426.1">
    <property type="nucleotide sequence ID" value="XM_004831369.1"/>
</dbReference>
<sequence>MYSKFVLLLLIVNKLWTNFNVDSYILGKSNFRHLIHQNGIVKGINNVIHRNHPSEASGSRLRVQNSDSVDTCHKGQCSVTCNANGTIQTREKCIAMMLCGGVGNRFSESIDKVKNVTVPEGLPTSKQLISIHGIPVFLYSLAEFLNSSLVDEVVIATNQSWYKYIIGQIYKHIDFINYIRNPNYTKNSTLAKGCKNPVCKCARVYRPNMETCGESIDYSVYSDLVSLVYDVEKGSIFGSNTIESVGSKQKLITFCEAGSERYFSVYNGLKHIENYTENVQQNFNANHIVLMHDGARPLLRLMNIRELVETAKKYDCAIPGYKSVDTLKRILDKDGSRIVDSTIDRSNIYNIQTPQAFKFGVIMDSYKRILGSVEDEKESNQDSCAPSLSDDASFIEECKSGDVQLVKGNKFNIKITTADDVELCKMLLWKTYFS</sequence>
<evidence type="ECO:0000313" key="5">
    <source>
        <dbReference type="EMBL" id="EKX71974.1"/>
    </source>
</evidence>
<dbReference type="GO" id="GO:0050518">
    <property type="term" value="F:2-C-methyl-D-erythritol 4-phosphate cytidylyltransferase activity"/>
    <property type="evidence" value="ECO:0007669"/>
    <property type="project" value="UniProtKB-EC"/>
</dbReference>
<dbReference type="eggNOG" id="ENOG502TNCV">
    <property type="taxonomic scope" value="Eukaryota"/>
</dbReference>
<name>L1L9P7_THEEQ</name>
<proteinExistence type="inferred from homology"/>
<dbReference type="PANTHER" id="PTHR32125">
    <property type="entry name" value="2-C-METHYL-D-ERYTHRITOL 4-PHOSPHATE CYTIDYLYLTRANSFERASE, CHLOROPLASTIC"/>
    <property type="match status" value="1"/>
</dbReference>
<evidence type="ECO:0000256" key="4">
    <source>
        <dbReference type="SAM" id="SignalP"/>
    </source>
</evidence>
<dbReference type="SUPFAM" id="SSF53448">
    <property type="entry name" value="Nucleotide-diphospho-sugar transferases"/>
    <property type="match status" value="1"/>
</dbReference>
<keyword evidence="2 5" id="KW-0808">Transferase</keyword>